<dbReference type="EMBL" id="CP011104">
    <property type="protein sequence ID" value="AKH65257.1"/>
    <property type="molecule type" value="Genomic_DNA"/>
</dbReference>
<gene>
    <name evidence="3" type="ORF">VY86_19790</name>
</gene>
<dbReference type="Pfam" id="PF11740">
    <property type="entry name" value="KfrA_N"/>
    <property type="match status" value="1"/>
</dbReference>
<protein>
    <recommendedName>
        <fullName evidence="2">KfrA N-terminal DNA-binding domain-containing protein</fullName>
    </recommendedName>
</protein>
<keyword evidence="1" id="KW-0175">Coiled coil</keyword>
<reference evidence="3 4" key="1">
    <citation type="journal article" date="2015" name="J. Biotechnol.">
        <title>Complete genome sequence of Photorhabdus temperata subsp. thracensis 39-8(T), an entomopathogenic bacterium for the improved commercial bioinsecticide.</title>
        <authorList>
            <person name="Kwak Y."/>
            <person name="Shin J.H."/>
        </authorList>
    </citation>
    <scope>NUCLEOTIDE SEQUENCE [LARGE SCALE GENOMIC DNA]</scope>
    <source>
        <strain evidence="3 4">DSM 15199</strain>
    </source>
</reference>
<evidence type="ECO:0000313" key="4">
    <source>
        <dbReference type="Proteomes" id="UP000034866"/>
    </source>
</evidence>
<reference evidence="4" key="2">
    <citation type="submission" date="2015-03" db="EMBL/GenBank/DDBJ databases">
        <title>Genome sequence of Azospirillum thiophilum strain DSM 21654T.</title>
        <authorList>
            <person name="Kwak Y."/>
            <person name="Shin J.-H."/>
        </authorList>
    </citation>
    <scope>NUCLEOTIDE SEQUENCE [LARGE SCALE GENOMIC DNA]</scope>
    <source>
        <strain evidence="4">DSM 15199</strain>
    </source>
</reference>
<dbReference type="RefSeq" id="WP_046976238.1">
    <property type="nucleotide sequence ID" value="NZ_CP011104.1"/>
</dbReference>
<keyword evidence="4" id="KW-1185">Reference proteome</keyword>
<dbReference type="OrthoDB" id="583532at2"/>
<accession>A0A0F7LTZ5</accession>
<evidence type="ECO:0000313" key="3">
    <source>
        <dbReference type="EMBL" id="AKH65257.1"/>
    </source>
</evidence>
<dbReference type="Proteomes" id="UP000034866">
    <property type="component" value="Chromosome"/>
</dbReference>
<organism evidence="3 4">
    <name type="scientific">Photorhabdus thracensis</name>
    <dbReference type="NCBI Taxonomy" id="230089"/>
    <lineage>
        <taxon>Bacteria</taxon>
        <taxon>Pseudomonadati</taxon>
        <taxon>Pseudomonadota</taxon>
        <taxon>Gammaproteobacteria</taxon>
        <taxon>Enterobacterales</taxon>
        <taxon>Morganellaceae</taxon>
        <taxon>Photorhabdus</taxon>
    </lineage>
</organism>
<feature type="domain" description="KfrA N-terminal DNA-binding" evidence="2">
    <location>
        <begin position="9"/>
        <end position="124"/>
    </location>
</feature>
<dbReference type="PATRIC" id="fig|230089.6.peg.4458"/>
<name>A0A0F7LTZ5_9GAMM</name>
<sequence>MNISNDIRARIEAAAEALVSEGVNSPTNEQVRQKLGGGSLSHISPVMREWRRRLREQADTPALPVPDMLQQLAADLAARLWQQARELAEADAAAVREQADADIAQADEQRDEALDEVRRLEAELTYLRGVADERDQLRGQLEETRAALAESRTNNAVLQATADAGTRQLDDTRAELKLAREDTKALQAELLQLARAAGRQPDPAQTETGKE</sequence>
<evidence type="ECO:0000259" key="2">
    <source>
        <dbReference type="Pfam" id="PF11740"/>
    </source>
</evidence>
<dbReference type="STRING" id="230089.VY86_19790"/>
<dbReference type="KEGG" id="ptt:VY86_19790"/>
<feature type="coiled-coil region" evidence="1">
    <location>
        <begin position="96"/>
        <end position="196"/>
    </location>
</feature>
<dbReference type="InterPro" id="IPR021104">
    <property type="entry name" value="KfrA_DNA-bd_N"/>
</dbReference>
<evidence type="ECO:0000256" key="1">
    <source>
        <dbReference type="SAM" id="Coils"/>
    </source>
</evidence>
<proteinExistence type="predicted"/>
<dbReference type="AlphaFoldDB" id="A0A0F7LTZ5"/>